<protein>
    <submittedName>
        <fullName evidence="2">Acetyltransferase</fullName>
        <ecNumber evidence="2">2.3.1.-</ecNumber>
    </submittedName>
</protein>
<sequence length="161" mass="17351">MSFWIRPAREEDLDEIVALNDLAFGGKAEGRMVRDLAKSGESVLSLVASDDKAIAGHIQFFRMQLDGEPVAVGLGPMSVHPDFQKTGIGSGLIQMGLMALEGAGEQIVFVLGHPEYYPRFGFSADLAQPFECKWSGEAFMALRLDPAAPTSGRLTYPAAFG</sequence>
<accession>A0A160U0U1</accession>
<organism evidence="2">
    <name type="scientific">hydrothermal vent metagenome</name>
    <dbReference type="NCBI Taxonomy" id="652676"/>
    <lineage>
        <taxon>unclassified sequences</taxon>
        <taxon>metagenomes</taxon>
        <taxon>ecological metagenomes</taxon>
    </lineage>
</organism>
<dbReference type="InterPro" id="IPR016181">
    <property type="entry name" value="Acyl_CoA_acyltransferase"/>
</dbReference>
<dbReference type="EC" id="2.3.1.-" evidence="2"/>
<proteinExistence type="predicted"/>
<dbReference type="AlphaFoldDB" id="A0A160U0U1"/>
<keyword evidence="2" id="KW-0808">Transferase</keyword>
<dbReference type="Gene3D" id="3.40.630.30">
    <property type="match status" value="1"/>
</dbReference>
<dbReference type="InterPro" id="IPR000182">
    <property type="entry name" value="GNAT_dom"/>
</dbReference>
<dbReference type="CDD" id="cd04301">
    <property type="entry name" value="NAT_SF"/>
    <property type="match status" value="1"/>
</dbReference>
<name>A0A160U0U1_9ZZZZ</name>
<dbReference type="PROSITE" id="PS51186">
    <property type="entry name" value="GNAT"/>
    <property type="match status" value="1"/>
</dbReference>
<feature type="domain" description="N-acetyltransferase" evidence="1">
    <location>
        <begin position="3"/>
        <end position="145"/>
    </location>
</feature>
<gene>
    <name evidence="2" type="ORF">MGWOODY_Hyp2017</name>
</gene>
<dbReference type="SUPFAM" id="SSF55729">
    <property type="entry name" value="Acyl-CoA N-acyltransferases (Nat)"/>
    <property type="match status" value="1"/>
</dbReference>
<dbReference type="GO" id="GO:0016747">
    <property type="term" value="F:acyltransferase activity, transferring groups other than amino-acyl groups"/>
    <property type="evidence" value="ECO:0007669"/>
    <property type="project" value="InterPro"/>
</dbReference>
<dbReference type="EMBL" id="CZQD01000019">
    <property type="protein sequence ID" value="CUS56224.1"/>
    <property type="molecule type" value="Genomic_DNA"/>
</dbReference>
<dbReference type="Pfam" id="PF13527">
    <property type="entry name" value="Acetyltransf_9"/>
    <property type="match status" value="1"/>
</dbReference>
<evidence type="ECO:0000259" key="1">
    <source>
        <dbReference type="PROSITE" id="PS51186"/>
    </source>
</evidence>
<evidence type="ECO:0000313" key="2">
    <source>
        <dbReference type="EMBL" id="CUS56224.1"/>
    </source>
</evidence>
<keyword evidence="2" id="KW-0012">Acyltransferase</keyword>
<reference evidence="2" key="1">
    <citation type="submission" date="2015-10" db="EMBL/GenBank/DDBJ databases">
        <authorList>
            <person name="Gilbert D.G."/>
        </authorList>
    </citation>
    <scope>NUCLEOTIDE SEQUENCE</scope>
</reference>